<dbReference type="GO" id="GO:0046872">
    <property type="term" value="F:metal ion binding"/>
    <property type="evidence" value="ECO:0007669"/>
    <property type="project" value="UniProtKB-KW"/>
</dbReference>
<evidence type="ECO:0000256" key="4">
    <source>
        <dbReference type="ARBA" id="ARBA00022714"/>
    </source>
</evidence>
<dbReference type="GO" id="GO:0051537">
    <property type="term" value="F:2 iron, 2 sulfur cluster binding"/>
    <property type="evidence" value="ECO:0007669"/>
    <property type="project" value="UniProtKB-KW"/>
</dbReference>
<evidence type="ECO:0000313" key="14">
    <source>
        <dbReference type="EMBL" id="GMI46363.1"/>
    </source>
</evidence>
<evidence type="ECO:0000256" key="12">
    <source>
        <dbReference type="RuleBase" id="RU004495"/>
    </source>
</evidence>
<evidence type="ECO:0000256" key="6">
    <source>
        <dbReference type="ARBA" id="ARBA00022989"/>
    </source>
</evidence>
<proteinExistence type="inferred from homology"/>
<feature type="domain" description="Rieske" evidence="13">
    <location>
        <begin position="127"/>
        <end position="212"/>
    </location>
</feature>
<dbReference type="PRINTS" id="PR00162">
    <property type="entry name" value="RIESKE"/>
</dbReference>
<comment type="cofactor">
    <cofactor evidence="11">
        <name>[2Fe-2S] cluster</name>
        <dbReference type="ChEBI" id="CHEBI:190135"/>
    </cofactor>
    <text evidence="11">Binds 1 [2Fe-2S] cluster per subunit.</text>
</comment>
<dbReference type="InterPro" id="IPR014349">
    <property type="entry name" value="Rieske_Fe-S_prot"/>
</dbReference>
<dbReference type="InterPro" id="IPR036922">
    <property type="entry name" value="Rieske_2Fe-2S_sf"/>
</dbReference>
<organism evidence="14 15">
    <name type="scientific">Triparma columacea</name>
    <dbReference type="NCBI Taxonomy" id="722753"/>
    <lineage>
        <taxon>Eukaryota</taxon>
        <taxon>Sar</taxon>
        <taxon>Stramenopiles</taxon>
        <taxon>Ochrophyta</taxon>
        <taxon>Bolidophyceae</taxon>
        <taxon>Parmales</taxon>
        <taxon>Triparmaceae</taxon>
        <taxon>Triparma</taxon>
    </lineage>
</organism>
<dbReference type="InterPro" id="IPR037008">
    <property type="entry name" value="bc1_Rieske_TM_sf"/>
</dbReference>
<keyword evidence="12" id="KW-0679">Respiratory chain</keyword>
<dbReference type="InterPro" id="IPR004192">
    <property type="entry name" value="Rieske_TM"/>
</dbReference>
<dbReference type="AlphaFoldDB" id="A0A9W7LDV1"/>
<evidence type="ECO:0000313" key="15">
    <source>
        <dbReference type="Proteomes" id="UP001165065"/>
    </source>
</evidence>
<dbReference type="PROSITE" id="PS51296">
    <property type="entry name" value="RIESKE"/>
    <property type="match status" value="1"/>
</dbReference>
<name>A0A9W7LDV1_9STRA</name>
<dbReference type="InterPro" id="IPR017941">
    <property type="entry name" value="Rieske_2Fe-2S"/>
</dbReference>
<keyword evidence="7" id="KW-0408">Iron</keyword>
<sequence length="214" mass="23217">MLSAAARGLGRVSRTSSSPFRAFSSVGSNFGSVDHGFTDDRIDKAADPEKRAFTYFMLGGARFMYASTARVLLIKFVSSMSASADVLAMASAEFELGAIDPGTTVTVKWRGKPIFIRNRTEDEIAEAKAVGMGELRDQETDEVRVQKDNWLVVLGICTHLGCVPISGAGDYNGWFCPCHGSHYDVSGRIRKGPAPLNLEVPPYKFTAEDKILIG</sequence>
<gene>
    <name evidence="14" type="ORF">TrCOL_g395</name>
</gene>
<comment type="miscellaneous">
    <text evidence="11">The Rieske protein is a high potential 2Fe-2S protein.</text>
</comment>
<dbReference type="NCBIfam" id="TIGR01416">
    <property type="entry name" value="Rieske_proteo"/>
    <property type="match status" value="1"/>
</dbReference>
<evidence type="ECO:0000259" key="13">
    <source>
        <dbReference type="PROSITE" id="PS51296"/>
    </source>
</evidence>
<evidence type="ECO:0000256" key="3">
    <source>
        <dbReference type="ARBA" id="ARBA00022692"/>
    </source>
</evidence>
<evidence type="ECO:0000256" key="8">
    <source>
        <dbReference type="ARBA" id="ARBA00023014"/>
    </source>
</evidence>
<dbReference type="InterPro" id="IPR005805">
    <property type="entry name" value="Rieske_Fe-S_prot_C"/>
</dbReference>
<comment type="catalytic activity">
    <reaction evidence="11">
        <text>a quinol + 2 Fe(III)-[cytochrome c](out) = a quinone + 2 Fe(II)-[cytochrome c](out) + 2 H(+)(out)</text>
        <dbReference type="Rhea" id="RHEA:11484"/>
        <dbReference type="Rhea" id="RHEA-COMP:10350"/>
        <dbReference type="Rhea" id="RHEA-COMP:14399"/>
        <dbReference type="ChEBI" id="CHEBI:15378"/>
        <dbReference type="ChEBI" id="CHEBI:24646"/>
        <dbReference type="ChEBI" id="CHEBI:29033"/>
        <dbReference type="ChEBI" id="CHEBI:29034"/>
        <dbReference type="ChEBI" id="CHEBI:132124"/>
        <dbReference type="EC" id="7.1.1.8"/>
    </reaction>
</comment>
<evidence type="ECO:0000256" key="10">
    <source>
        <dbReference type="ARBA" id="ARBA00023157"/>
    </source>
</evidence>
<dbReference type="GO" id="GO:0008121">
    <property type="term" value="F:quinol-cytochrome-c reductase activity"/>
    <property type="evidence" value="ECO:0007669"/>
    <property type="project" value="UniProtKB-EC"/>
</dbReference>
<comment type="caution">
    <text evidence="14">The sequence shown here is derived from an EMBL/GenBank/DDBJ whole genome shotgun (WGS) entry which is preliminary data.</text>
</comment>
<dbReference type="SUPFAM" id="SSF81502">
    <property type="entry name" value="ISP transmembrane anchor"/>
    <property type="match status" value="1"/>
</dbReference>
<dbReference type="SUPFAM" id="SSF50022">
    <property type="entry name" value="ISP domain"/>
    <property type="match status" value="1"/>
</dbReference>
<evidence type="ECO:0000256" key="5">
    <source>
        <dbReference type="ARBA" id="ARBA00022723"/>
    </source>
</evidence>
<dbReference type="Gene3D" id="2.102.10.10">
    <property type="entry name" value="Rieske [2Fe-2S] iron-sulphur domain"/>
    <property type="match status" value="1"/>
</dbReference>
<dbReference type="Pfam" id="PF00355">
    <property type="entry name" value="Rieske"/>
    <property type="match status" value="1"/>
</dbReference>
<keyword evidence="6" id="KW-1133">Transmembrane helix</keyword>
<keyword evidence="8" id="KW-0411">Iron-sulfur</keyword>
<keyword evidence="12" id="KW-0496">Mitochondrion</keyword>
<dbReference type="OrthoDB" id="1637982at2759"/>
<evidence type="ECO:0000256" key="1">
    <source>
        <dbReference type="ARBA" id="ARBA00004167"/>
    </source>
</evidence>
<evidence type="ECO:0000256" key="2">
    <source>
        <dbReference type="ARBA" id="ARBA00010651"/>
    </source>
</evidence>
<comment type="subcellular location">
    <subcellularLocation>
        <location evidence="1">Membrane</location>
        <topology evidence="1">Single-pass membrane protein</topology>
    </subcellularLocation>
    <subcellularLocation>
        <location evidence="12">Mitochondrion inner membrane</location>
    </subcellularLocation>
</comment>
<keyword evidence="3" id="KW-0812">Transmembrane</keyword>
<dbReference type="PANTHER" id="PTHR10134">
    <property type="entry name" value="CYTOCHROME B-C1 COMPLEX SUBUNIT RIESKE, MITOCHONDRIAL"/>
    <property type="match status" value="1"/>
</dbReference>
<dbReference type="FunFam" id="2.102.10.10:FF:000001">
    <property type="entry name" value="Cytochrome b-c1 complex subunit Rieske, mitochondrial"/>
    <property type="match status" value="1"/>
</dbReference>
<keyword evidence="11" id="KW-0249">Electron transport</keyword>
<accession>A0A9W7LDV1</accession>
<keyword evidence="5" id="KW-0479">Metal-binding</keyword>
<keyword evidence="11" id="KW-0813">Transport</keyword>
<keyword evidence="4" id="KW-0001">2Fe-2S</keyword>
<dbReference type="Proteomes" id="UP001165065">
    <property type="component" value="Unassembled WGS sequence"/>
</dbReference>
<evidence type="ECO:0000256" key="7">
    <source>
        <dbReference type="ARBA" id="ARBA00023004"/>
    </source>
</evidence>
<dbReference type="Pfam" id="PF02921">
    <property type="entry name" value="UCR_TM"/>
    <property type="match status" value="1"/>
</dbReference>
<keyword evidence="10" id="KW-1015">Disulfide bond</keyword>
<reference evidence="15" key="1">
    <citation type="journal article" date="2023" name="Commun. Biol.">
        <title>Genome analysis of Parmales, the sister group of diatoms, reveals the evolutionary specialization of diatoms from phago-mixotrophs to photoautotrophs.</title>
        <authorList>
            <person name="Ban H."/>
            <person name="Sato S."/>
            <person name="Yoshikawa S."/>
            <person name="Yamada K."/>
            <person name="Nakamura Y."/>
            <person name="Ichinomiya M."/>
            <person name="Sato N."/>
            <person name="Blanc-Mathieu R."/>
            <person name="Endo H."/>
            <person name="Kuwata A."/>
            <person name="Ogata H."/>
        </authorList>
    </citation>
    <scope>NUCLEOTIDE SEQUENCE [LARGE SCALE GENOMIC DNA]</scope>
</reference>
<evidence type="ECO:0000256" key="9">
    <source>
        <dbReference type="ARBA" id="ARBA00023136"/>
    </source>
</evidence>
<comment type="similarity">
    <text evidence="2">Belongs to the Rieske iron-sulfur protein family.</text>
</comment>
<keyword evidence="15" id="KW-1185">Reference proteome</keyword>
<dbReference type="Gene3D" id="1.20.5.270">
    <property type="entry name" value="Ubiquinol cytochrome reductase, transmembrane domain"/>
    <property type="match status" value="1"/>
</dbReference>
<evidence type="ECO:0000256" key="11">
    <source>
        <dbReference type="RuleBase" id="RU004494"/>
    </source>
</evidence>
<dbReference type="GO" id="GO:0005743">
    <property type="term" value="C:mitochondrial inner membrane"/>
    <property type="evidence" value="ECO:0007669"/>
    <property type="project" value="UniProtKB-SubCell"/>
</dbReference>
<dbReference type="EMBL" id="BRYA01000295">
    <property type="protein sequence ID" value="GMI46363.1"/>
    <property type="molecule type" value="Genomic_DNA"/>
</dbReference>
<keyword evidence="9" id="KW-0472">Membrane</keyword>
<dbReference type="CDD" id="cd03470">
    <property type="entry name" value="Rieske_cytochrome_bc1"/>
    <property type="match status" value="1"/>
</dbReference>
<protein>
    <recommendedName>
        <fullName evidence="11">Cytochrome b-c1 complex subunit Rieske, mitochondrial</fullName>
        <ecNumber evidence="11">7.1.1.8</ecNumber>
    </recommendedName>
</protein>
<dbReference type="InterPro" id="IPR006317">
    <property type="entry name" value="Ubiquinol_cyt_c_Rdtase_Fe-S-su"/>
</dbReference>
<dbReference type="EC" id="7.1.1.8" evidence="11"/>